<keyword evidence="4" id="KW-0824">TTQ</keyword>
<dbReference type="PIRSF" id="PIRSF000192">
    <property type="entry name" value="Amine_dh_beta"/>
    <property type="match status" value="1"/>
</dbReference>
<evidence type="ECO:0000313" key="19">
    <source>
        <dbReference type="EMBL" id="SME97287.1"/>
    </source>
</evidence>
<reference evidence="19 20" key="1">
    <citation type="submission" date="2017-04" db="EMBL/GenBank/DDBJ databases">
        <authorList>
            <person name="Afonso C.L."/>
            <person name="Miller P.J."/>
            <person name="Scott M.A."/>
            <person name="Spackman E."/>
            <person name="Goraichik I."/>
            <person name="Dimitrov K.M."/>
            <person name="Suarez D.L."/>
            <person name="Swayne D.E."/>
        </authorList>
    </citation>
    <scope>NUCLEOTIDE SEQUENCE [LARGE SCALE GENOMIC DNA]</scope>
    <source>
        <strain evidence="19 20">USBA 355</strain>
    </source>
</reference>
<keyword evidence="5" id="KW-0732">Signal</keyword>
<keyword evidence="8 10" id="KW-0560">Oxidoreductase</keyword>
<feature type="disulfide bond" evidence="14">
    <location>
        <begin position="71"/>
        <end position="136"/>
    </location>
</feature>
<evidence type="ECO:0000256" key="17">
    <source>
        <dbReference type="SAM" id="Phobius"/>
    </source>
</evidence>
<dbReference type="AlphaFoldDB" id="A0A1Y6BC78"/>
<feature type="disulfide bond" evidence="14">
    <location>
        <begin position="87"/>
        <end position="131"/>
    </location>
</feature>
<dbReference type="EC" id="1.4.9.1" evidence="10"/>
<dbReference type="STRING" id="560819.SAMN05428998_10263"/>
<evidence type="ECO:0000259" key="18">
    <source>
        <dbReference type="Pfam" id="PF02975"/>
    </source>
</evidence>
<proteinExistence type="inferred from homology"/>
<dbReference type="Gene3D" id="2.60.30.10">
    <property type="entry name" value="Methylamine/Aralkylamine dehydrogenase light chain"/>
    <property type="match status" value="1"/>
</dbReference>
<dbReference type="GO" id="GO:0042597">
    <property type="term" value="C:periplasmic space"/>
    <property type="evidence" value="ECO:0007669"/>
    <property type="project" value="UniProtKB-SubCell"/>
</dbReference>
<evidence type="ECO:0000256" key="8">
    <source>
        <dbReference type="ARBA" id="ARBA00023002"/>
    </source>
</evidence>
<feature type="active site" description="Proton acceptor" evidence="11">
    <location>
        <position position="124"/>
    </location>
</feature>
<evidence type="ECO:0000256" key="12">
    <source>
        <dbReference type="PIRSR" id="PIRSR000192-2"/>
    </source>
</evidence>
<feature type="domain" description="Methylamine/Aralkylamine dehydrogenase light chain C-terminal" evidence="18">
    <location>
        <begin position="65"/>
        <end position="174"/>
    </location>
</feature>
<dbReference type="UniPathway" id="UPA00895">
    <property type="reaction ID" value="UER00870"/>
</dbReference>
<evidence type="ECO:0000313" key="20">
    <source>
        <dbReference type="Proteomes" id="UP000192917"/>
    </source>
</evidence>
<evidence type="ECO:0000256" key="9">
    <source>
        <dbReference type="ARBA" id="ARBA00023157"/>
    </source>
</evidence>
<feature type="active site" description="Tryptophylquinone 6'-substrate hemiaminal intermediate" evidence="11">
    <location>
        <position position="105"/>
    </location>
</feature>
<comment type="function">
    <text evidence="10">Methylamine dehydrogenase carries out the oxidation of methylamine. Electrons are passed from methylamine dehydrogenase to amicyanin.</text>
</comment>
<feature type="disulfide bond" evidence="14">
    <location>
        <begin position="86"/>
        <end position="134"/>
    </location>
</feature>
<evidence type="ECO:0000256" key="10">
    <source>
        <dbReference type="PIRNR" id="PIRNR000192"/>
    </source>
</evidence>
<feature type="cross-link" description="Tryptophan tryptophylquinone (Trp-Trp)" evidence="15">
    <location>
        <begin position="105"/>
        <end position="156"/>
    </location>
</feature>
<feature type="disulfide bond" evidence="14">
    <location>
        <begin position="94"/>
        <end position="125"/>
    </location>
</feature>
<comment type="subunit">
    <text evidence="10">Heterotetramer of two light and two heavy chains.</text>
</comment>
<keyword evidence="17" id="KW-0472">Membrane</keyword>
<feature type="disulfide bond" evidence="14">
    <location>
        <begin position="126"/>
        <end position="157"/>
    </location>
</feature>
<keyword evidence="3 10" id="KW-0813">Transport</keyword>
<evidence type="ECO:0000256" key="16">
    <source>
        <dbReference type="PIRSR" id="PIRSR000192-6"/>
    </source>
</evidence>
<feature type="binding site" evidence="12">
    <location>
        <position position="80"/>
    </location>
    <ligand>
        <name>substrate</name>
    </ligand>
</feature>
<keyword evidence="7 10" id="KW-0249">Electron transport</keyword>
<feature type="modified residue" description="Tryptophylquinone" evidence="16">
    <location>
        <position position="105"/>
    </location>
</feature>
<comment type="subcellular location">
    <subcellularLocation>
        <location evidence="1 10">Periplasm</location>
    </subcellularLocation>
</comment>
<gene>
    <name evidence="19" type="ORF">SAMN05428998_10263</name>
</gene>
<evidence type="ECO:0000256" key="3">
    <source>
        <dbReference type="ARBA" id="ARBA00022448"/>
    </source>
</evidence>
<dbReference type="EMBL" id="FWZX01000002">
    <property type="protein sequence ID" value="SME97287.1"/>
    <property type="molecule type" value="Genomic_DNA"/>
</dbReference>
<dbReference type="RefSeq" id="WP_085121146.1">
    <property type="nucleotide sequence ID" value="NZ_FWZX01000002.1"/>
</dbReference>
<evidence type="ECO:0000256" key="7">
    <source>
        <dbReference type="ARBA" id="ARBA00022982"/>
    </source>
</evidence>
<evidence type="ECO:0000256" key="6">
    <source>
        <dbReference type="ARBA" id="ARBA00022764"/>
    </source>
</evidence>
<sequence length="179" mass="18925">MLTLLSRLSSAFDGVAEAGLRRSAQRFGRRSLIAALGGALVGGAVLPMLPFDRSGGRARAATGEDDDDQSCEYWRYCALDGFLCTCCGGSVSSCPPGAEPSVVTWVGTCMSAKDGKAYLISYNDCCGKTSCGRCLCNYNMNERPGYRMGVHNDINWCMANNRGMYHCTVAAVIGVSGAG</sequence>
<comment type="similarity">
    <text evidence="2 10">Belongs to the aromatic amine dehydrogenase light chain family.</text>
</comment>
<keyword evidence="17" id="KW-0812">Transmembrane</keyword>
<organism evidence="19 20">
    <name type="scientific">Tistlia consotensis USBA 355</name>
    <dbReference type="NCBI Taxonomy" id="560819"/>
    <lineage>
        <taxon>Bacteria</taxon>
        <taxon>Pseudomonadati</taxon>
        <taxon>Pseudomonadota</taxon>
        <taxon>Alphaproteobacteria</taxon>
        <taxon>Rhodospirillales</taxon>
        <taxon>Rhodovibrionaceae</taxon>
        <taxon>Tistlia</taxon>
    </lineage>
</organism>
<dbReference type="SUPFAM" id="SSF57561">
    <property type="entry name" value="Methylamine dehydrogenase, L chain"/>
    <property type="match status" value="1"/>
</dbReference>
<evidence type="ECO:0000256" key="15">
    <source>
        <dbReference type="PIRSR" id="PIRSR000192-5"/>
    </source>
</evidence>
<feature type="transmembrane region" description="Helical" evidence="17">
    <location>
        <begin position="31"/>
        <end position="49"/>
    </location>
</feature>
<evidence type="ECO:0000256" key="11">
    <source>
        <dbReference type="PIRSR" id="PIRSR000192-1"/>
    </source>
</evidence>
<dbReference type="InterPro" id="IPR016008">
    <property type="entry name" value="Amine_DH_Ltc"/>
</dbReference>
<keyword evidence="17" id="KW-1133">Transmembrane helix</keyword>
<dbReference type="InterPro" id="IPR036560">
    <property type="entry name" value="MADH/AADH_L_sf"/>
</dbReference>
<feature type="binding site" evidence="12">
    <location>
        <begin position="152"/>
        <end position="154"/>
    </location>
    <ligand>
        <name>substrate</name>
    </ligand>
</feature>
<keyword evidence="20" id="KW-1185">Reference proteome</keyword>
<accession>A0A1Y6BC78</accession>
<dbReference type="Pfam" id="PF02975">
    <property type="entry name" value="Me-amine-dh_L"/>
    <property type="match status" value="1"/>
</dbReference>
<feature type="site" description="Transition state stabilizer" evidence="13">
    <location>
        <position position="168"/>
    </location>
</feature>
<evidence type="ECO:0000256" key="13">
    <source>
        <dbReference type="PIRSR" id="PIRSR000192-3"/>
    </source>
</evidence>
<dbReference type="GO" id="GO:0052876">
    <property type="term" value="F:methylamine dehydrogenase (amicyanin) activity"/>
    <property type="evidence" value="ECO:0007669"/>
    <property type="project" value="UniProtKB-EC"/>
</dbReference>
<evidence type="ECO:0000256" key="14">
    <source>
        <dbReference type="PIRSR" id="PIRSR000192-4"/>
    </source>
</evidence>
<evidence type="ECO:0000256" key="2">
    <source>
        <dbReference type="ARBA" id="ARBA00010711"/>
    </source>
</evidence>
<evidence type="ECO:0000256" key="1">
    <source>
        <dbReference type="ARBA" id="ARBA00004418"/>
    </source>
</evidence>
<protein>
    <recommendedName>
        <fullName evidence="10">Methylamine dehydrogenase (amicyanin)</fullName>
        <ecNumber evidence="10">1.4.9.1</ecNumber>
    </recommendedName>
</protein>
<feature type="disulfide bond" evidence="14">
    <location>
        <begin position="77"/>
        <end position="109"/>
    </location>
</feature>
<dbReference type="Proteomes" id="UP000192917">
    <property type="component" value="Unassembled WGS sequence"/>
</dbReference>
<evidence type="ECO:0000256" key="5">
    <source>
        <dbReference type="ARBA" id="ARBA00022729"/>
    </source>
</evidence>
<comment type="catalytic activity">
    <reaction evidence="10">
        <text>2 oxidized [amicyanin] + methylamine + H2O = 2 reduced [amicyanin] + formaldehyde + NH4(+) + 2 H(+)</text>
        <dbReference type="Rhea" id="RHEA:30207"/>
        <dbReference type="Rhea" id="RHEA-COMP:11100"/>
        <dbReference type="Rhea" id="RHEA-COMP:11101"/>
        <dbReference type="ChEBI" id="CHEBI:15377"/>
        <dbReference type="ChEBI" id="CHEBI:15378"/>
        <dbReference type="ChEBI" id="CHEBI:16842"/>
        <dbReference type="ChEBI" id="CHEBI:28938"/>
        <dbReference type="ChEBI" id="CHEBI:29036"/>
        <dbReference type="ChEBI" id="CHEBI:49552"/>
        <dbReference type="ChEBI" id="CHEBI:59338"/>
        <dbReference type="EC" id="1.4.9.1"/>
    </reaction>
</comment>
<name>A0A1Y6BC78_9PROT</name>
<dbReference type="GO" id="GO:0030058">
    <property type="term" value="F:aliphatic amine dehydrogenase activity"/>
    <property type="evidence" value="ECO:0007669"/>
    <property type="project" value="UniProtKB-UniRule"/>
</dbReference>
<keyword evidence="6 10" id="KW-0574">Periplasm</keyword>
<dbReference type="GO" id="GO:0009308">
    <property type="term" value="P:amine metabolic process"/>
    <property type="evidence" value="ECO:0007669"/>
    <property type="project" value="UniProtKB-UniRule"/>
</dbReference>
<comment type="pathway">
    <text evidence="10">One-carbon metabolism; methylamine degradation; formaldehyde from methylamine: step 1/1.</text>
</comment>
<keyword evidence="9" id="KW-1015">Disulfide bond</keyword>
<dbReference type="InterPro" id="IPR013504">
    <property type="entry name" value="MADH/AADH_Ltc_C_dom"/>
</dbReference>
<evidence type="ECO:0000256" key="4">
    <source>
        <dbReference type="ARBA" id="ARBA00022709"/>
    </source>
</evidence>
<feature type="disulfide bond" evidence="14">
    <location>
        <begin position="84"/>
        <end position="167"/>
    </location>
</feature>